<name>A0ABY7QEE6_9ACTN</name>
<proteinExistence type="predicted"/>
<keyword evidence="2" id="KW-1185">Reference proteome</keyword>
<dbReference type="RefSeq" id="WP_270150120.1">
    <property type="nucleotide sequence ID" value="NZ_CP115450.1"/>
</dbReference>
<protein>
    <submittedName>
        <fullName evidence="1">Uncharacterized protein</fullName>
    </submittedName>
</protein>
<evidence type="ECO:0000313" key="2">
    <source>
        <dbReference type="Proteomes" id="UP001212821"/>
    </source>
</evidence>
<dbReference type="EMBL" id="CP115450">
    <property type="protein sequence ID" value="WBP90997.1"/>
    <property type="molecule type" value="Genomic_DNA"/>
</dbReference>
<gene>
    <name evidence="1" type="ORF">O1G21_37435</name>
</gene>
<evidence type="ECO:0000313" key="1">
    <source>
        <dbReference type="EMBL" id="WBP90997.1"/>
    </source>
</evidence>
<organism evidence="1 2">
    <name type="scientific">Kitasatospora cathayae</name>
    <dbReference type="NCBI Taxonomy" id="3004092"/>
    <lineage>
        <taxon>Bacteria</taxon>
        <taxon>Bacillati</taxon>
        <taxon>Actinomycetota</taxon>
        <taxon>Actinomycetes</taxon>
        <taxon>Kitasatosporales</taxon>
        <taxon>Streptomycetaceae</taxon>
        <taxon>Kitasatospora</taxon>
    </lineage>
</organism>
<dbReference type="Proteomes" id="UP001212821">
    <property type="component" value="Chromosome"/>
</dbReference>
<accession>A0ABY7QEE6</accession>
<reference evidence="2" key="1">
    <citation type="submission" date="2022-12" db="EMBL/GenBank/DDBJ databases">
        <authorList>
            <person name="Mo P."/>
        </authorList>
    </citation>
    <scope>NUCLEOTIDE SEQUENCE [LARGE SCALE GENOMIC DNA]</scope>
    <source>
        <strain evidence="2">HUAS 3-15</strain>
    </source>
</reference>
<sequence length="44" mass="4829">MLGYNHCKKTCIEGDPVMTTTDSPDALSTALPDVREQRPFGYLG</sequence>